<feature type="coiled-coil region" evidence="9">
    <location>
        <begin position="533"/>
        <end position="641"/>
    </location>
</feature>
<proteinExistence type="predicted"/>
<keyword evidence="5 12" id="KW-0418">Kinase</keyword>
<evidence type="ECO:0000313" key="12">
    <source>
        <dbReference type="EMBL" id="KOO26295.1"/>
    </source>
</evidence>
<evidence type="ECO:0000256" key="10">
    <source>
        <dbReference type="SAM" id="MobiDB-lite"/>
    </source>
</evidence>
<dbReference type="PANTHER" id="PTHR44899:SF3">
    <property type="entry name" value="SERINE_THREONINE-PROTEIN KINASE NEK1"/>
    <property type="match status" value="1"/>
</dbReference>
<evidence type="ECO:0000256" key="2">
    <source>
        <dbReference type="ARBA" id="ARBA00022527"/>
    </source>
</evidence>
<comment type="caution">
    <text evidence="12">The sequence shown here is derived from an EMBL/GenBank/DDBJ whole genome shotgun (WGS) entry which is preliminary data.</text>
</comment>
<dbReference type="GO" id="GO:0004674">
    <property type="term" value="F:protein serine/threonine kinase activity"/>
    <property type="evidence" value="ECO:0007669"/>
    <property type="project" value="UniProtKB-KW"/>
</dbReference>
<evidence type="ECO:0000256" key="3">
    <source>
        <dbReference type="ARBA" id="ARBA00022679"/>
    </source>
</evidence>
<dbReference type="AlphaFoldDB" id="A0A0M0JII1"/>
<accession>A0A0M0JII1</accession>
<evidence type="ECO:0000256" key="5">
    <source>
        <dbReference type="ARBA" id="ARBA00022777"/>
    </source>
</evidence>
<dbReference type="Pfam" id="PF00069">
    <property type="entry name" value="Pkinase"/>
    <property type="match status" value="1"/>
</dbReference>
<organism evidence="12 13">
    <name type="scientific">Chrysochromulina tobinii</name>
    <dbReference type="NCBI Taxonomy" id="1460289"/>
    <lineage>
        <taxon>Eukaryota</taxon>
        <taxon>Haptista</taxon>
        <taxon>Haptophyta</taxon>
        <taxon>Prymnesiophyceae</taxon>
        <taxon>Prymnesiales</taxon>
        <taxon>Chrysochromulinaceae</taxon>
        <taxon>Chrysochromulina</taxon>
    </lineage>
</organism>
<dbReference type="Proteomes" id="UP000037460">
    <property type="component" value="Unassembled WGS sequence"/>
</dbReference>
<name>A0A0M0JII1_9EUKA</name>
<evidence type="ECO:0000256" key="9">
    <source>
        <dbReference type="SAM" id="Coils"/>
    </source>
</evidence>
<dbReference type="SMART" id="SM00220">
    <property type="entry name" value="S_TKc"/>
    <property type="match status" value="1"/>
</dbReference>
<dbReference type="PROSITE" id="PS50011">
    <property type="entry name" value="PROTEIN_KINASE_DOM"/>
    <property type="match status" value="1"/>
</dbReference>
<feature type="compositionally biased region" description="Low complexity" evidence="10">
    <location>
        <begin position="501"/>
        <end position="511"/>
    </location>
</feature>
<dbReference type="SUPFAM" id="SSF56112">
    <property type="entry name" value="Protein kinase-like (PK-like)"/>
    <property type="match status" value="1"/>
</dbReference>
<keyword evidence="2" id="KW-0723">Serine/threonine-protein kinase</keyword>
<protein>
    <recommendedName>
        <fullName evidence="1">non-specific serine/threonine protein kinase</fullName>
        <ecNumber evidence="1">2.7.11.1</ecNumber>
    </recommendedName>
</protein>
<evidence type="ECO:0000313" key="13">
    <source>
        <dbReference type="Proteomes" id="UP000037460"/>
    </source>
</evidence>
<evidence type="ECO:0000256" key="8">
    <source>
        <dbReference type="ARBA" id="ARBA00048679"/>
    </source>
</evidence>
<dbReference type="CDD" id="cd08215">
    <property type="entry name" value="STKc_Nek"/>
    <property type="match status" value="1"/>
</dbReference>
<feature type="compositionally biased region" description="Basic and acidic residues" evidence="10">
    <location>
        <begin position="429"/>
        <end position="438"/>
    </location>
</feature>
<evidence type="ECO:0000259" key="11">
    <source>
        <dbReference type="PROSITE" id="PS50011"/>
    </source>
</evidence>
<sequence>MGGDAGRYERVSLLGKGATSTVYRARRLSDGRHFAYKLVKLTGFSEVQRAEILNEVECMTRLHHPNVVSYEESFVHSDHLHIVMELLSGGDLAREVESRSSGPNGERPPAYLDEEVIWSILVQVCEGLHHMHSVRVLHRDIKAENIYSDGRGAVKIGDLGLGRLLSTQSTHARTGVGTPLYFSPEMCEERPYNAKSDVWALGCLVYELCSLQPPFLAANQLALARKIMTATPASLPSHYSRELQFLVMKMLEKDTQRRPTAAQILNYSPVRSRIPSVHARCPQLNHARDDARDSLIELAAEEENVDESALSALVTPPRSLNAPPAAEPVIAEVIAEVAAEVAEIVRDRNEIGRDHHEIAQPAAEVAEAAAARVAAAHAEAAQSTCMQGYPPPTEYAAARALERAMLEAVDATAAEMNLAGMPMRTPAPRSERAVEPRHVTPPPASPGGWSCASGAGGGGVDSMSSTPRPGSATRPIFTPQLFPTPPRPTAHSQPQQPSPLAPNAAPNAAPSGTTIPSCAASIYRRASHRHSALQMETKLREAAQDEAAGLRERVAILEGRLARSERERRQEDAAHRTAVEALRVARVDLLRQLQAQSSQLAQLTSERLAFEHLVPTLEVRLEETLDSVAELSKALSKALERAWAR</sequence>
<dbReference type="EMBL" id="JWZX01002871">
    <property type="protein sequence ID" value="KOO26295.1"/>
    <property type="molecule type" value="Genomic_DNA"/>
</dbReference>
<keyword evidence="9" id="KW-0175">Coiled coil</keyword>
<reference evidence="13" key="1">
    <citation type="journal article" date="2015" name="PLoS Genet.">
        <title>Genome Sequence and Transcriptome Analyses of Chrysochromulina tobin: Metabolic Tools for Enhanced Algal Fitness in the Prominent Order Prymnesiales (Haptophyceae).</title>
        <authorList>
            <person name="Hovde B.T."/>
            <person name="Deodato C.R."/>
            <person name="Hunsperger H.M."/>
            <person name="Ryken S.A."/>
            <person name="Yost W."/>
            <person name="Jha R.K."/>
            <person name="Patterson J."/>
            <person name="Monnat R.J. Jr."/>
            <person name="Barlow S.B."/>
            <person name="Starkenburg S.R."/>
            <person name="Cattolico R.A."/>
        </authorList>
    </citation>
    <scope>NUCLEOTIDE SEQUENCE</scope>
    <source>
        <strain evidence="13">CCMP291</strain>
    </source>
</reference>
<dbReference type="EC" id="2.7.11.1" evidence="1"/>
<keyword evidence="3" id="KW-0808">Transferase</keyword>
<evidence type="ECO:0000256" key="6">
    <source>
        <dbReference type="ARBA" id="ARBA00022840"/>
    </source>
</evidence>
<evidence type="ECO:0000256" key="1">
    <source>
        <dbReference type="ARBA" id="ARBA00012513"/>
    </source>
</evidence>
<keyword evidence="6" id="KW-0067">ATP-binding</keyword>
<keyword evidence="13" id="KW-1185">Reference proteome</keyword>
<dbReference type="PANTHER" id="PTHR44899">
    <property type="entry name" value="CAMK FAMILY PROTEIN KINASE"/>
    <property type="match status" value="1"/>
</dbReference>
<feature type="region of interest" description="Disordered" evidence="10">
    <location>
        <begin position="421"/>
        <end position="513"/>
    </location>
</feature>
<keyword evidence="4" id="KW-0547">Nucleotide-binding</keyword>
<dbReference type="InterPro" id="IPR051131">
    <property type="entry name" value="NEK_Ser/Thr_kinase_NIMA"/>
</dbReference>
<evidence type="ECO:0000256" key="4">
    <source>
        <dbReference type="ARBA" id="ARBA00022741"/>
    </source>
</evidence>
<dbReference type="OrthoDB" id="248923at2759"/>
<feature type="domain" description="Protein kinase" evidence="11">
    <location>
        <begin position="8"/>
        <end position="271"/>
    </location>
</feature>
<gene>
    <name evidence="12" type="ORF">Ctob_001388</name>
</gene>
<dbReference type="InterPro" id="IPR011009">
    <property type="entry name" value="Kinase-like_dom_sf"/>
</dbReference>
<dbReference type="GO" id="GO:0005524">
    <property type="term" value="F:ATP binding"/>
    <property type="evidence" value="ECO:0007669"/>
    <property type="project" value="UniProtKB-KW"/>
</dbReference>
<comment type="catalytic activity">
    <reaction evidence="7">
        <text>L-threonyl-[protein] + ATP = O-phospho-L-threonyl-[protein] + ADP + H(+)</text>
        <dbReference type="Rhea" id="RHEA:46608"/>
        <dbReference type="Rhea" id="RHEA-COMP:11060"/>
        <dbReference type="Rhea" id="RHEA-COMP:11605"/>
        <dbReference type="ChEBI" id="CHEBI:15378"/>
        <dbReference type="ChEBI" id="CHEBI:30013"/>
        <dbReference type="ChEBI" id="CHEBI:30616"/>
        <dbReference type="ChEBI" id="CHEBI:61977"/>
        <dbReference type="ChEBI" id="CHEBI:456216"/>
        <dbReference type="EC" id="2.7.11.1"/>
    </reaction>
</comment>
<dbReference type="InterPro" id="IPR000719">
    <property type="entry name" value="Prot_kinase_dom"/>
</dbReference>
<dbReference type="Gene3D" id="1.10.510.10">
    <property type="entry name" value="Transferase(Phosphotransferase) domain 1"/>
    <property type="match status" value="1"/>
</dbReference>
<evidence type="ECO:0000256" key="7">
    <source>
        <dbReference type="ARBA" id="ARBA00047899"/>
    </source>
</evidence>
<comment type="catalytic activity">
    <reaction evidence="8">
        <text>L-seryl-[protein] + ATP = O-phospho-L-seryl-[protein] + ADP + H(+)</text>
        <dbReference type="Rhea" id="RHEA:17989"/>
        <dbReference type="Rhea" id="RHEA-COMP:9863"/>
        <dbReference type="Rhea" id="RHEA-COMP:11604"/>
        <dbReference type="ChEBI" id="CHEBI:15378"/>
        <dbReference type="ChEBI" id="CHEBI:29999"/>
        <dbReference type="ChEBI" id="CHEBI:30616"/>
        <dbReference type="ChEBI" id="CHEBI:83421"/>
        <dbReference type="ChEBI" id="CHEBI:456216"/>
        <dbReference type="EC" id="2.7.11.1"/>
    </reaction>
</comment>